<protein>
    <submittedName>
        <fullName evidence="1">Uncharacterized protein</fullName>
    </submittedName>
</protein>
<dbReference type="RefSeq" id="XP_008621009.1">
    <property type="nucleotide sequence ID" value="XM_008622787.1"/>
</dbReference>
<dbReference type="EMBL" id="JH767267">
    <property type="protein sequence ID" value="EQC25553.1"/>
    <property type="molecule type" value="Genomic_DNA"/>
</dbReference>
<name>T0R0Q4_SAPDV</name>
<keyword evidence="2" id="KW-1185">Reference proteome</keyword>
<evidence type="ECO:0000313" key="2">
    <source>
        <dbReference type="Proteomes" id="UP000030762"/>
    </source>
</evidence>
<dbReference type="OMA" id="CESDCHI"/>
<dbReference type="InParanoid" id="T0R0Q4"/>
<proteinExistence type="predicted"/>
<gene>
    <name evidence="1" type="ORF">SDRG_16571</name>
</gene>
<dbReference type="OrthoDB" id="124385at2759"/>
<dbReference type="eggNOG" id="ENOG502S1GP">
    <property type="taxonomic scope" value="Eukaryota"/>
</dbReference>
<sequence>MTKRLFLDTVRHILRELFEPLDEASVDVSVLGDLFDESHLRFENLFVKLDVFNTLPWPFKVQTAYIGQVHVQGMLGAVAGAPMTLRVRDVHIVLSAKDVDWADVDGLRVANELYVALMHRLWNRHHMEGSGAKKTESVKMWLKRRIYATLDHMTIKVENIHMRIEVPSPPPTLETHVLGLLIPTFSVTSCESDCHILHRRDVPPALHPTTPVVSKVLMLDRITLYSAVSATVPGSLSSAQWRDQFAYVWPAEAREPLLQPVRVQIKVDWAQCTDGTAKYKIRAVDIAVSHLDATLKPVQVALLLQLCSHVDTFQRYVRYQRLKPYGADRRPPLLSLPAFVFLPHWTPPAARDNKARHKLSARARWQFALRCVLADLYPRRDALWLSPVILMYTDLYKRQASPAYVAHITKSLVEDGKANTLPKYEPLSPHEADMLSDYVYKIALDHQLLCRAVCDRVIRQDFSRLNDAPHAPLLKRRSLLRLGSAQDLTSARGWKSLSNVEDFLFGQAALGVHVPRIKARDEPPHPVPAFFRVPRPMLHFAVASMRVSIQDETQSDVWVATAGSIAAVSIVAAEYVLLELRLGKFGLSISPSRGTLPLPVASIAYIHDEADGSIYIGVRYDPCSMTALATKYAWKVKCMLGKVKAFLSTSDMDRMRASVMQPQGSMMSLLRREFKHSFKRPSCLGKKLPTAPATSMKDRVKQGLEALLQATTLVEVAVGGLDATMSLTALAWLQVSDDMSVPDGEVKERAHVFVPPHALSLSNDMDTNECVVDVLHHRATFSGSPSGHRAAIAYLLRSIR</sequence>
<dbReference type="VEuPathDB" id="FungiDB:SDRG_16571"/>
<accession>T0R0Q4</accession>
<evidence type="ECO:0000313" key="1">
    <source>
        <dbReference type="EMBL" id="EQC25553.1"/>
    </source>
</evidence>
<reference evidence="1 2" key="1">
    <citation type="submission" date="2012-04" db="EMBL/GenBank/DDBJ databases">
        <title>The Genome Sequence of Saprolegnia declina VS20.</title>
        <authorList>
            <consortium name="The Broad Institute Genome Sequencing Platform"/>
            <person name="Russ C."/>
            <person name="Nusbaum C."/>
            <person name="Tyler B."/>
            <person name="van West P."/>
            <person name="Dieguez-Uribeondo J."/>
            <person name="de Bruijn I."/>
            <person name="Tripathy S."/>
            <person name="Jiang R."/>
            <person name="Young S.K."/>
            <person name="Zeng Q."/>
            <person name="Gargeya S."/>
            <person name="Fitzgerald M."/>
            <person name="Haas B."/>
            <person name="Abouelleil A."/>
            <person name="Alvarado L."/>
            <person name="Arachchi H.M."/>
            <person name="Berlin A."/>
            <person name="Chapman S.B."/>
            <person name="Goldberg J."/>
            <person name="Griggs A."/>
            <person name="Gujja S."/>
            <person name="Hansen M."/>
            <person name="Howarth C."/>
            <person name="Imamovic A."/>
            <person name="Larimer J."/>
            <person name="McCowen C."/>
            <person name="Montmayeur A."/>
            <person name="Murphy C."/>
            <person name="Neiman D."/>
            <person name="Pearson M."/>
            <person name="Priest M."/>
            <person name="Roberts A."/>
            <person name="Saif S."/>
            <person name="Shea T."/>
            <person name="Sisk P."/>
            <person name="Sykes S."/>
            <person name="Wortman J."/>
            <person name="Nusbaum C."/>
            <person name="Birren B."/>
        </authorList>
    </citation>
    <scope>NUCLEOTIDE SEQUENCE [LARGE SCALE GENOMIC DNA]</scope>
    <source>
        <strain evidence="1 2">VS20</strain>
    </source>
</reference>
<organism evidence="1 2">
    <name type="scientific">Saprolegnia diclina (strain VS20)</name>
    <dbReference type="NCBI Taxonomy" id="1156394"/>
    <lineage>
        <taxon>Eukaryota</taxon>
        <taxon>Sar</taxon>
        <taxon>Stramenopiles</taxon>
        <taxon>Oomycota</taxon>
        <taxon>Saprolegniomycetes</taxon>
        <taxon>Saprolegniales</taxon>
        <taxon>Saprolegniaceae</taxon>
        <taxon>Saprolegnia</taxon>
    </lineage>
</organism>
<dbReference type="STRING" id="1156394.T0R0Q4"/>
<dbReference type="GeneID" id="19957298"/>
<dbReference type="Proteomes" id="UP000030762">
    <property type="component" value="Unassembled WGS sequence"/>
</dbReference>
<dbReference type="AlphaFoldDB" id="T0R0Q4"/>